<dbReference type="EMBL" id="LJKA01000084">
    <property type="protein sequence ID" value="KZD26050.1"/>
    <property type="molecule type" value="Genomic_DNA"/>
</dbReference>
<evidence type="ECO:0000256" key="1">
    <source>
        <dbReference type="ARBA" id="ARBA00022679"/>
    </source>
</evidence>
<keyword evidence="1 4" id="KW-0808">Transferase</keyword>
<evidence type="ECO:0000313" key="5">
    <source>
        <dbReference type="Proteomes" id="UP000076501"/>
    </source>
</evidence>
<dbReference type="PANTHER" id="PTHR10545">
    <property type="entry name" value="DIAMINE N-ACETYLTRANSFERASE"/>
    <property type="match status" value="1"/>
</dbReference>
<protein>
    <submittedName>
        <fullName evidence="4">Acetyltransferase GNAT family</fullName>
    </submittedName>
</protein>
<name>A0A164BA78_BACCE</name>
<dbReference type="InterPro" id="IPR051016">
    <property type="entry name" value="Diverse_Substrate_AcTransf"/>
</dbReference>
<dbReference type="CDD" id="cd04301">
    <property type="entry name" value="NAT_SF"/>
    <property type="match status" value="1"/>
</dbReference>
<dbReference type="InterPro" id="IPR000182">
    <property type="entry name" value="GNAT_dom"/>
</dbReference>
<dbReference type="PATRIC" id="fig|1396.539.peg.4952"/>
<evidence type="ECO:0000313" key="4">
    <source>
        <dbReference type="EMBL" id="KZD26050.1"/>
    </source>
</evidence>
<dbReference type="Pfam" id="PF13508">
    <property type="entry name" value="Acetyltransf_7"/>
    <property type="match status" value="1"/>
</dbReference>
<dbReference type="SUPFAM" id="SSF55729">
    <property type="entry name" value="Acyl-CoA N-acyltransferases (Nat)"/>
    <property type="match status" value="1"/>
</dbReference>
<feature type="domain" description="N-acetyltransferase" evidence="3">
    <location>
        <begin position="10"/>
        <end position="172"/>
    </location>
</feature>
<proteinExistence type="predicted"/>
<dbReference type="PROSITE" id="PS51186">
    <property type="entry name" value="GNAT"/>
    <property type="match status" value="1"/>
</dbReference>
<dbReference type="AlphaFoldDB" id="A0A164BA78"/>
<keyword evidence="2" id="KW-0012">Acyltransferase</keyword>
<dbReference type="GO" id="GO:0008080">
    <property type="term" value="F:N-acetyltransferase activity"/>
    <property type="evidence" value="ECO:0007669"/>
    <property type="project" value="UniProtKB-ARBA"/>
</dbReference>
<dbReference type="RefSeq" id="WP_063225228.1">
    <property type="nucleotide sequence ID" value="NZ_JAEHBS010000007.1"/>
</dbReference>
<gene>
    <name evidence="4" type="ORF">B4082_5765</name>
</gene>
<dbReference type="InterPro" id="IPR016181">
    <property type="entry name" value="Acyl_CoA_acyltransferase"/>
</dbReference>
<dbReference type="Proteomes" id="UP000076501">
    <property type="component" value="Unassembled WGS sequence"/>
</dbReference>
<evidence type="ECO:0000259" key="3">
    <source>
        <dbReference type="PROSITE" id="PS51186"/>
    </source>
</evidence>
<evidence type="ECO:0000256" key="2">
    <source>
        <dbReference type="ARBA" id="ARBA00023315"/>
    </source>
</evidence>
<sequence>MERNTITKEYTIRIATEDESDSIITLLKEVAKWLQHKKVDQWQYLLGEEATAEILEGIKEKYTYVVMKEEEIVGTVTASPKQNEWDEHIFGKEEVSNSLYIHRFAVKRKYKGNGIGEHILQWIDENMQSDKQYLKLDCVGHNRTLNDFYKKNGFEYIGSKDGHSKFQKRRRK</sequence>
<dbReference type="PANTHER" id="PTHR10545:SF29">
    <property type="entry name" value="GH14572P-RELATED"/>
    <property type="match status" value="1"/>
</dbReference>
<organism evidence="4 5">
    <name type="scientific">Bacillus cereus</name>
    <dbReference type="NCBI Taxonomy" id="1396"/>
    <lineage>
        <taxon>Bacteria</taxon>
        <taxon>Bacillati</taxon>
        <taxon>Bacillota</taxon>
        <taxon>Bacilli</taxon>
        <taxon>Bacillales</taxon>
        <taxon>Bacillaceae</taxon>
        <taxon>Bacillus</taxon>
        <taxon>Bacillus cereus group</taxon>
    </lineage>
</organism>
<comment type="caution">
    <text evidence="4">The sequence shown here is derived from an EMBL/GenBank/DDBJ whole genome shotgun (WGS) entry which is preliminary data.</text>
</comment>
<accession>A0A164BA78</accession>
<reference evidence="4 5" key="1">
    <citation type="submission" date="2015-09" db="EMBL/GenBank/DDBJ databases">
        <title>Bacillus cereus food isolates.</title>
        <authorList>
            <person name="Boekhorst J."/>
        </authorList>
    </citation>
    <scope>NUCLEOTIDE SEQUENCE [LARGE SCALE GENOMIC DNA]</scope>
    <source>
        <strain evidence="4 5">B4082</strain>
    </source>
</reference>
<dbReference type="Gene3D" id="3.40.630.30">
    <property type="match status" value="1"/>
</dbReference>